<dbReference type="RefSeq" id="WP_263369547.1">
    <property type="nucleotide sequence ID" value="NZ_JAGSYD010000001.1"/>
</dbReference>
<dbReference type="InterPro" id="IPR000792">
    <property type="entry name" value="Tscrpt_reg_LuxR_C"/>
</dbReference>
<evidence type="ECO:0000313" key="3">
    <source>
        <dbReference type="Proteomes" id="UP001596391"/>
    </source>
</evidence>
<dbReference type="SMART" id="SM00421">
    <property type="entry name" value="HTH_LUXR"/>
    <property type="match status" value="1"/>
</dbReference>
<dbReference type="EMBL" id="JBHSWI010000001">
    <property type="protein sequence ID" value="MFC6645833.1"/>
    <property type="molecule type" value="Genomic_DNA"/>
</dbReference>
<feature type="domain" description="HTH luxR-type" evidence="1">
    <location>
        <begin position="321"/>
        <end position="378"/>
    </location>
</feature>
<dbReference type="Proteomes" id="UP001596391">
    <property type="component" value="Unassembled WGS sequence"/>
</dbReference>
<accession>A0ABW1ZCA7</accession>
<sequence>MSSPAMNPIDAIPSLLSTLYEAAATPERWQPFLLELSQRMQATHAYLLADAPAAPDKRSYLLHGFTPNDMQRYADHYFAQDIALERALHHVSRNGRFTGTLDFLVPTSELKKLEIYADFMVPVGLMHQISTATGPVGPFASHGVAVWRPENAKPFDAVDLQVLDVLAPHLQQALLLNARLCEMAELQQVLEYGLDASRTALVALTAQGRVTAVSPHARRLLEAGKGLRLFADTLLADAPEHDRELQQLVRGACEATSPEGSLLPPGGSLRVHTPDAGVGIIAHVRPFLSRQSGAMASTAALVLLADPSDKPPARADILRDLFGLTPVEIRLCQLLLCTESVREAAEQARLSYTTGRFHLKQIFRKCGISRQIELVQLLLSLPGSDDTAAPRP</sequence>
<organism evidence="2 3">
    <name type="scientific">Granulicella cerasi</name>
    <dbReference type="NCBI Taxonomy" id="741063"/>
    <lineage>
        <taxon>Bacteria</taxon>
        <taxon>Pseudomonadati</taxon>
        <taxon>Acidobacteriota</taxon>
        <taxon>Terriglobia</taxon>
        <taxon>Terriglobales</taxon>
        <taxon>Acidobacteriaceae</taxon>
        <taxon>Granulicella</taxon>
    </lineage>
</organism>
<evidence type="ECO:0000313" key="2">
    <source>
        <dbReference type="EMBL" id="MFC6645833.1"/>
    </source>
</evidence>
<dbReference type="InterPro" id="IPR016032">
    <property type="entry name" value="Sig_transdc_resp-reg_C-effctor"/>
</dbReference>
<evidence type="ECO:0000259" key="1">
    <source>
        <dbReference type="SMART" id="SM00421"/>
    </source>
</evidence>
<dbReference type="SUPFAM" id="SSF46894">
    <property type="entry name" value="C-terminal effector domain of the bipartite response regulators"/>
    <property type="match status" value="1"/>
</dbReference>
<name>A0ABW1ZCA7_9BACT</name>
<dbReference type="InterPro" id="IPR036388">
    <property type="entry name" value="WH-like_DNA-bd_sf"/>
</dbReference>
<comment type="caution">
    <text evidence="2">The sequence shown here is derived from an EMBL/GenBank/DDBJ whole genome shotgun (WGS) entry which is preliminary data.</text>
</comment>
<dbReference type="Gene3D" id="1.10.10.10">
    <property type="entry name" value="Winged helix-like DNA-binding domain superfamily/Winged helix DNA-binding domain"/>
    <property type="match status" value="1"/>
</dbReference>
<gene>
    <name evidence="2" type="ORF">ACFQBQ_09625</name>
</gene>
<reference evidence="3" key="1">
    <citation type="journal article" date="2019" name="Int. J. Syst. Evol. Microbiol.">
        <title>The Global Catalogue of Microorganisms (GCM) 10K type strain sequencing project: providing services to taxonomists for standard genome sequencing and annotation.</title>
        <authorList>
            <consortium name="The Broad Institute Genomics Platform"/>
            <consortium name="The Broad Institute Genome Sequencing Center for Infectious Disease"/>
            <person name="Wu L."/>
            <person name="Ma J."/>
        </authorList>
    </citation>
    <scope>NUCLEOTIDE SEQUENCE [LARGE SCALE GENOMIC DNA]</scope>
    <source>
        <strain evidence="3">CGMCC 1.16026</strain>
    </source>
</reference>
<protein>
    <submittedName>
        <fullName evidence="2">Helix-turn-helix transcriptional regulator</fullName>
    </submittedName>
</protein>
<proteinExistence type="predicted"/>
<keyword evidence="3" id="KW-1185">Reference proteome</keyword>